<dbReference type="EMBL" id="CP067134">
    <property type="protein sequence ID" value="WCR11365.1"/>
    <property type="molecule type" value="Genomic_DNA"/>
</dbReference>
<dbReference type="Gene3D" id="1.10.3700.10">
    <property type="entry name" value="AGR C 984p-like"/>
    <property type="match status" value="1"/>
</dbReference>
<sequence length="298" mass="33367">MPPGWRSQGQPIRRCAACTSFCRARRGCSLRAGNEAQMTGAISFGAAGVAGWQILKRSEQRQMAIVAQDVSIRRDTDHFREKLPAIRSGADLVQDYRTLRVALGAFGLEDDLSSKAFIRKVLEADTTDPRSLVNRLSDKRYLRLAEAFGYGTGPTGQGDLTDRIAVAYMQKEFERRVGEGSENLRLALNARRELSQFRDRESTDKTLWYEVMGNPPLRKVFEGAFGFGTSYGKLPIDRQLDEFTEASERLLGSASFKAIGSGERVDKLIRTFLAREQMKSSEVQNRYSSALTLLTMSR</sequence>
<dbReference type="RefSeq" id="WP_272859467.1">
    <property type="nucleotide sequence ID" value="NZ_CP067134.1"/>
</dbReference>
<name>A0ABY7SX14_9RHOB</name>
<dbReference type="SUPFAM" id="SSF158837">
    <property type="entry name" value="AGR C 984p-like"/>
    <property type="match status" value="1"/>
</dbReference>
<keyword evidence="2" id="KW-1185">Reference proteome</keyword>
<proteinExistence type="predicted"/>
<dbReference type="InterPro" id="IPR023157">
    <property type="entry name" value="AGR-C-984p-like_sf"/>
</dbReference>
<dbReference type="InterPro" id="IPR010626">
    <property type="entry name" value="DUF1217"/>
</dbReference>
<dbReference type="Pfam" id="PF06748">
    <property type="entry name" value="DUF1217"/>
    <property type="match status" value="1"/>
</dbReference>
<evidence type="ECO:0000313" key="1">
    <source>
        <dbReference type="EMBL" id="WCR11365.1"/>
    </source>
</evidence>
<gene>
    <name evidence="1" type="ORF">JHW45_02885</name>
</gene>
<evidence type="ECO:0000313" key="2">
    <source>
        <dbReference type="Proteomes" id="UP001218412"/>
    </source>
</evidence>
<organism evidence="1 2">
    <name type="scientific">Paracoccus stylophorae</name>
    <dbReference type="NCBI Taxonomy" id="659350"/>
    <lineage>
        <taxon>Bacteria</taxon>
        <taxon>Pseudomonadati</taxon>
        <taxon>Pseudomonadota</taxon>
        <taxon>Alphaproteobacteria</taxon>
        <taxon>Rhodobacterales</taxon>
        <taxon>Paracoccaceae</taxon>
        <taxon>Paracoccus</taxon>
    </lineage>
</organism>
<protein>
    <submittedName>
        <fullName evidence="1">DUF1217 domain-containing protein</fullName>
    </submittedName>
</protein>
<reference evidence="1 2" key="1">
    <citation type="submission" date="2021-01" db="EMBL/GenBank/DDBJ databases">
        <title>Biogeographic distribution of Paracoccus.</title>
        <authorList>
            <person name="Hollensteiner J."/>
            <person name="Leineberger J."/>
            <person name="Brinkhoff T."/>
            <person name="Daniel R."/>
        </authorList>
    </citation>
    <scope>NUCLEOTIDE SEQUENCE [LARGE SCALE GENOMIC DNA]</scope>
    <source>
        <strain evidence="1 2">LMG25392</strain>
    </source>
</reference>
<accession>A0ABY7SX14</accession>
<dbReference type="Proteomes" id="UP001218412">
    <property type="component" value="Chromosome"/>
</dbReference>